<sequence>MNTVGQMVPIPPIPVDYIEYENKIKNIPLQLTPQRPTLSSAEYVKYMRSQQIPIRFTPCLTAYMWNPYGVDIREEDVDRAKQWYKRTIEPVYKIPQQLMTFIEMIRKQQLSRKKRRRIQRNSRPQLGQQQEERITQPQEERGREQQQQERITEQQQREQQEEEERITEQQQQEQEQQQQADMPLLWCEEDQLFLFSLQECQQQYNPQEYMYSPPQDNNQLLIMPQEGQYELQMDHNSHHGNAPQPIAHSQPQNSMFTSQHDVYQYNLQLFMYHQQQIHPMRHWYPYTYQQ</sequence>
<dbReference type="GeneID" id="39986260"/>
<comment type="caution">
    <text evidence="2">The sequence shown here is derived from an EMBL/GenBank/DDBJ whole genome shotgun (WGS) entry which is preliminary data.</text>
</comment>
<evidence type="ECO:0000313" key="2">
    <source>
        <dbReference type="EMBL" id="ORC88110.1"/>
    </source>
</evidence>
<gene>
    <name evidence="2" type="ORF">TM35_000181670</name>
</gene>
<feature type="compositionally biased region" description="Basic and acidic residues" evidence="1">
    <location>
        <begin position="130"/>
        <end position="159"/>
    </location>
</feature>
<dbReference type="Proteomes" id="UP000192257">
    <property type="component" value="Unassembled WGS sequence"/>
</dbReference>
<dbReference type="RefSeq" id="XP_028882176.1">
    <property type="nucleotide sequence ID" value="XM_029026480.1"/>
</dbReference>
<evidence type="ECO:0000313" key="3">
    <source>
        <dbReference type="Proteomes" id="UP000192257"/>
    </source>
</evidence>
<dbReference type="OrthoDB" id="10549172at2759"/>
<keyword evidence="3" id="KW-1185">Reference proteome</keyword>
<dbReference type="VEuPathDB" id="TriTrypDB:TM35_000181670"/>
<evidence type="ECO:0000256" key="1">
    <source>
        <dbReference type="SAM" id="MobiDB-lite"/>
    </source>
</evidence>
<protein>
    <submittedName>
        <fullName evidence="2">Uncharacterized protein</fullName>
    </submittedName>
</protein>
<proteinExistence type="predicted"/>
<feature type="region of interest" description="Disordered" evidence="1">
    <location>
        <begin position="112"/>
        <end position="177"/>
    </location>
</feature>
<name>A0A1X0NVH0_9TRYP</name>
<reference evidence="2 3" key="1">
    <citation type="submission" date="2017-03" db="EMBL/GenBank/DDBJ databases">
        <title>An alternative strategy for trypanosome survival in the mammalian bloodstream revealed through genome and transcriptome analysis of the ubiquitous bovine parasite Trypanosoma (Megatrypanum) theileri.</title>
        <authorList>
            <person name="Kelly S."/>
            <person name="Ivens A."/>
            <person name="Mott A."/>
            <person name="O'Neill E."/>
            <person name="Emms D."/>
            <person name="Macleod O."/>
            <person name="Voorheis P."/>
            <person name="Matthews J."/>
            <person name="Matthews K."/>
            <person name="Carrington M."/>
        </authorList>
    </citation>
    <scope>NUCLEOTIDE SEQUENCE [LARGE SCALE GENOMIC DNA]</scope>
    <source>
        <strain evidence="2">Edinburgh</strain>
    </source>
</reference>
<dbReference type="EMBL" id="NBCO01000018">
    <property type="protein sequence ID" value="ORC88110.1"/>
    <property type="molecule type" value="Genomic_DNA"/>
</dbReference>
<accession>A0A1X0NVH0</accession>
<feature type="compositionally biased region" description="Low complexity" evidence="1">
    <location>
        <begin position="168"/>
        <end position="177"/>
    </location>
</feature>
<organism evidence="2 3">
    <name type="scientific">Trypanosoma theileri</name>
    <dbReference type="NCBI Taxonomy" id="67003"/>
    <lineage>
        <taxon>Eukaryota</taxon>
        <taxon>Discoba</taxon>
        <taxon>Euglenozoa</taxon>
        <taxon>Kinetoplastea</taxon>
        <taxon>Metakinetoplastina</taxon>
        <taxon>Trypanosomatida</taxon>
        <taxon>Trypanosomatidae</taxon>
        <taxon>Trypanosoma</taxon>
    </lineage>
</organism>
<dbReference type="AlphaFoldDB" id="A0A1X0NVH0"/>